<dbReference type="SUPFAM" id="SSF56784">
    <property type="entry name" value="HAD-like"/>
    <property type="match status" value="1"/>
</dbReference>
<dbReference type="GO" id="GO:0005829">
    <property type="term" value="C:cytosol"/>
    <property type="evidence" value="ECO:0007669"/>
    <property type="project" value="TreeGrafter"/>
</dbReference>
<name>A0A512DF98_9CELL</name>
<dbReference type="InterPro" id="IPR050155">
    <property type="entry name" value="HAD-like_hydrolase_sf"/>
</dbReference>
<dbReference type="Pfam" id="PF12710">
    <property type="entry name" value="HAD"/>
    <property type="match status" value="1"/>
</dbReference>
<dbReference type="InterPro" id="IPR023214">
    <property type="entry name" value="HAD_sf"/>
</dbReference>
<dbReference type="Proteomes" id="UP000321181">
    <property type="component" value="Unassembled WGS sequence"/>
</dbReference>
<sequence>MQATTGPALLLWDVDHTLIENAGVSKENYALAFELLTGRPATHKATTGGRTDVVIIEDLLRSHGIDPSGYTSEERYAALVEAGRRNRSRLQERGHALPGAAECLVRLASEAGVRQSVLTGNVEPNARVKLGAFDLDEWLDFSVGAFGEEHTVRSRLVPVAQAKARDAFGFDPARDVTIVIGDTKLDVEAGLEGGARVIAVATGGSSFEELRTAGADAVLGDLTDVDALIDAVHELIHMGATGPRAYEPAG</sequence>
<evidence type="ECO:0000313" key="2">
    <source>
        <dbReference type="Proteomes" id="UP000321181"/>
    </source>
</evidence>
<dbReference type="SFLD" id="SFLDG01129">
    <property type="entry name" value="C1.5:_HAD__Beta-PGM__Phosphata"/>
    <property type="match status" value="1"/>
</dbReference>
<gene>
    <name evidence="1" type="ORF">CAE01nite_28780</name>
</gene>
<dbReference type="GO" id="GO:0008967">
    <property type="term" value="F:phosphoglycolate phosphatase activity"/>
    <property type="evidence" value="ECO:0007669"/>
    <property type="project" value="TreeGrafter"/>
</dbReference>
<dbReference type="InterPro" id="IPR036412">
    <property type="entry name" value="HAD-like_sf"/>
</dbReference>
<dbReference type="AlphaFoldDB" id="A0A512DF98"/>
<organism evidence="1 2">
    <name type="scientific">Cellulomonas aerilata</name>
    <dbReference type="NCBI Taxonomy" id="515326"/>
    <lineage>
        <taxon>Bacteria</taxon>
        <taxon>Bacillati</taxon>
        <taxon>Actinomycetota</taxon>
        <taxon>Actinomycetes</taxon>
        <taxon>Micrococcales</taxon>
        <taxon>Cellulomonadaceae</taxon>
        <taxon>Cellulomonas</taxon>
    </lineage>
</organism>
<dbReference type="RefSeq" id="WP_146905972.1">
    <property type="nucleotide sequence ID" value="NZ_BAAARM010000008.1"/>
</dbReference>
<proteinExistence type="predicted"/>
<evidence type="ECO:0000313" key="1">
    <source>
        <dbReference type="EMBL" id="GEO35153.1"/>
    </source>
</evidence>
<accession>A0A512DF98</accession>
<comment type="caution">
    <text evidence="1">The sequence shown here is derived from an EMBL/GenBank/DDBJ whole genome shotgun (WGS) entry which is preliminary data.</text>
</comment>
<keyword evidence="2" id="KW-1185">Reference proteome</keyword>
<dbReference type="InterPro" id="IPR023198">
    <property type="entry name" value="PGP-like_dom2"/>
</dbReference>
<dbReference type="SFLD" id="SFLDS00003">
    <property type="entry name" value="Haloacid_Dehalogenase"/>
    <property type="match status" value="1"/>
</dbReference>
<dbReference type="EMBL" id="BJYY01000018">
    <property type="protein sequence ID" value="GEO35153.1"/>
    <property type="molecule type" value="Genomic_DNA"/>
</dbReference>
<dbReference type="OrthoDB" id="9781769at2"/>
<dbReference type="PANTHER" id="PTHR43434:SF1">
    <property type="entry name" value="PHOSPHOGLYCOLATE PHOSPHATASE"/>
    <property type="match status" value="1"/>
</dbReference>
<dbReference type="Gene3D" id="3.40.50.1000">
    <property type="entry name" value="HAD superfamily/HAD-like"/>
    <property type="match status" value="1"/>
</dbReference>
<dbReference type="PANTHER" id="PTHR43434">
    <property type="entry name" value="PHOSPHOGLYCOLATE PHOSPHATASE"/>
    <property type="match status" value="1"/>
</dbReference>
<dbReference type="Gene3D" id="1.10.150.240">
    <property type="entry name" value="Putative phosphatase, domain 2"/>
    <property type="match status" value="1"/>
</dbReference>
<reference evidence="1 2" key="1">
    <citation type="submission" date="2019-07" db="EMBL/GenBank/DDBJ databases">
        <title>Whole genome shotgun sequence of Cellulomonas aerilata NBRC 106308.</title>
        <authorList>
            <person name="Hosoyama A."/>
            <person name="Uohara A."/>
            <person name="Ohji S."/>
            <person name="Ichikawa N."/>
        </authorList>
    </citation>
    <scope>NUCLEOTIDE SEQUENCE [LARGE SCALE GENOMIC DNA]</scope>
    <source>
        <strain evidence="1 2">NBRC 106308</strain>
    </source>
</reference>
<dbReference type="GO" id="GO:0006281">
    <property type="term" value="P:DNA repair"/>
    <property type="evidence" value="ECO:0007669"/>
    <property type="project" value="TreeGrafter"/>
</dbReference>
<protein>
    <submittedName>
        <fullName evidence="1">Haloacid dehalogenase</fullName>
    </submittedName>
</protein>